<evidence type="ECO:0000313" key="6">
    <source>
        <dbReference type="EMBL" id="BBO24275.1"/>
    </source>
</evidence>
<dbReference type="InterPro" id="IPR059112">
    <property type="entry name" value="CysZ/EI24"/>
</dbReference>
<dbReference type="KEGG" id="npy:NPRO_18700"/>
<evidence type="ECO:0000256" key="5">
    <source>
        <dbReference type="SAM" id="Phobius"/>
    </source>
</evidence>
<keyword evidence="3 5" id="KW-1133">Transmembrane helix</keyword>
<evidence type="ECO:0000313" key="7">
    <source>
        <dbReference type="Proteomes" id="UP000662873"/>
    </source>
</evidence>
<evidence type="ECO:0000256" key="1">
    <source>
        <dbReference type="ARBA" id="ARBA00004141"/>
    </source>
</evidence>
<accession>A0A809RIE5</accession>
<dbReference type="EMBL" id="AP021858">
    <property type="protein sequence ID" value="BBO24275.1"/>
    <property type="molecule type" value="Genomic_DNA"/>
</dbReference>
<name>A0A809RIE5_9BACT</name>
<feature type="transmembrane region" description="Helical" evidence="5">
    <location>
        <begin position="63"/>
        <end position="93"/>
    </location>
</feature>
<evidence type="ECO:0000256" key="3">
    <source>
        <dbReference type="ARBA" id="ARBA00022989"/>
    </source>
</evidence>
<organism evidence="6 7">
    <name type="scientific">Candidatus Nitrosymbiomonas proteolyticus</name>
    <dbReference type="NCBI Taxonomy" id="2608984"/>
    <lineage>
        <taxon>Bacteria</taxon>
        <taxon>Bacillati</taxon>
        <taxon>Armatimonadota</taxon>
        <taxon>Armatimonadota incertae sedis</taxon>
        <taxon>Candidatus Nitrosymbiomonas</taxon>
    </lineage>
</organism>
<dbReference type="Proteomes" id="UP000662873">
    <property type="component" value="Chromosome"/>
</dbReference>
<gene>
    <name evidence="6" type="ORF">NPRO_18700</name>
</gene>
<reference evidence="6" key="1">
    <citation type="journal article" name="DNA Res.">
        <title>The physiological potential of anammox bacteria as revealed by their core genome structure.</title>
        <authorList>
            <person name="Okubo T."/>
            <person name="Toyoda A."/>
            <person name="Fukuhara K."/>
            <person name="Uchiyama I."/>
            <person name="Harigaya Y."/>
            <person name="Kuroiwa M."/>
            <person name="Suzuki T."/>
            <person name="Murakami Y."/>
            <person name="Suwa Y."/>
            <person name="Takami H."/>
        </authorList>
    </citation>
    <scope>NUCLEOTIDE SEQUENCE</scope>
    <source>
        <strain evidence="6">317325-2</strain>
    </source>
</reference>
<dbReference type="Pfam" id="PF07264">
    <property type="entry name" value="EI24"/>
    <property type="match status" value="1"/>
</dbReference>
<keyword evidence="2 5" id="KW-0812">Transmembrane</keyword>
<proteinExistence type="predicted"/>
<protein>
    <recommendedName>
        <fullName evidence="8">Etoposide-induced protein 2.4 (EI24)</fullName>
    </recommendedName>
</protein>
<evidence type="ECO:0008006" key="8">
    <source>
        <dbReference type="Google" id="ProtNLM"/>
    </source>
</evidence>
<dbReference type="AlphaFoldDB" id="A0A809RIE5"/>
<evidence type="ECO:0000256" key="4">
    <source>
        <dbReference type="ARBA" id="ARBA00023136"/>
    </source>
</evidence>
<feature type="transmembrane region" description="Helical" evidence="5">
    <location>
        <begin position="21"/>
        <end position="43"/>
    </location>
</feature>
<comment type="subcellular location">
    <subcellularLocation>
        <location evidence="1">Membrane</location>
        <topology evidence="1">Multi-pass membrane protein</topology>
    </subcellularLocation>
</comment>
<feature type="transmembrane region" description="Helical" evidence="5">
    <location>
        <begin position="185"/>
        <end position="218"/>
    </location>
</feature>
<feature type="transmembrane region" description="Helical" evidence="5">
    <location>
        <begin position="122"/>
        <end position="155"/>
    </location>
</feature>
<evidence type="ECO:0000256" key="2">
    <source>
        <dbReference type="ARBA" id="ARBA00022692"/>
    </source>
</evidence>
<keyword evidence="4 5" id="KW-0472">Membrane</keyword>
<sequence length="232" mass="25068">MGFVVEGARIVLRNERLRRASVVPVVSASVVYVVLFLAGWIYFTPLFASLAEGWGVPQLTSQTLGMASFVIAWWFLSGLLFVSLAGAFSSLVWDAISQDTERAVGIDPPNPRLGFRALAWDFLLRGLFSLAVGIGAVILGWCTMGIAGIALTGWVGLYNYTAPASMRRGILFTRQFSEAHSWNGWFGFALLSGIVALFPLVNVLLFPVFVAGGTLLAVQSERPPSLAHNKAS</sequence>